<feature type="transmembrane region" description="Helical" evidence="1">
    <location>
        <begin position="113"/>
        <end position="129"/>
    </location>
</feature>
<dbReference type="EMBL" id="JBBBZM010001017">
    <property type="protein sequence ID" value="KAL0630180.1"/>
    <property type="molecule type" value="Genomic_DNA"/>
</dbReference>
<protein>
    <recommendedName>
        <fullName evidence="4">EamA domain-containing protein</fullName>
    </recommendedName>
</protein>
<evidence type="ECO:0008006" key="4">
    <source>
        <dbReference type="Google" id="ProtNLM"/>
    </source>
</evidence>
<feature type="non-terminal residue" evidence="2">
    <location>
        <position position="272"/>
    </location>
</feature>
<feature type="transmembrane region" description="Helical" evidence="1">
    <location>
        <begin position="245"/>
        <end position="264"/>
    </location>
</feature>
<accession>A0ABR3G2M3</accession>
<dbReference type="Proteomes" id="UP001447188">
    <property type="component" value="Unassembled WGS sequence"/>
</dbReference>
<evidence type="ECO:0000313" key="3">
    <source>
        <dbReference type="Proteomes" id="UP001447188"/>
    </source>
</evidence>
<keyword evidence="1" id="KW-0812">Transmembrane</keyword>
<feature type="transmembrane region" description="Helical" evidence="1">
    <location>
        <begin position="135"/>
        <end position="155"/>
    </location>
</feature>
<feature type="transmembrane region" description="Helical" evidence="1">
    <location>
        <begin position="175"/>
        <end position="195"/>
    </location>
</feature>
<comment type="caution">
    <text evidence="2">The sequence shown here is derived from an EMBL/GenBank/DDBJ whole genome shotgun (WGS) entry which is preliminary data.</text>
</comment>
<proteinExistence type="predicted"/>
<name>A0ABR3G2M3_9PEZI</name>
<sequence length="272" mass="28679">MKGAFIVRLIIATSLYTILGRATVWFDPISNAILVFGSRFFLVFSPFFFAHFKASAILVATLLAALGAVLLLLPGQIFLIAGAICLATGVSVAGYLIRAYASENIGAAARNKVAINSGVILAGIALSIPDQSNTAIALTSFILLLLAAYVARNIVSSRTRVELPAGSTASRSIQLAWVLLGLTMGIKLYSPFTLLPQYIVSTTGSLAPWYGMVVLASSVFIVILQKPVISVMGKFAGDRVSMITTWLAMFCGLCVIALPGPFHAATFTGALV</sequence>
<organism evidence="2 3">
    <name type="scientific">Discina gigas</name>
    <dbReference type="NCBI Taxonomy" id="1032678"/>
    <lineage>
        <taxon>Eukaryota</taxon>
        <taxon>Fungi</taxon>
        <taxon>Dikarya</taxon>
        <taxon>Ascomycota</taxon>
        <taxon>Pezizomycotina</taxon>
        <taxon>Pezizomycetes</taxon>
        <taxon>Pezizales</taxon>
        <taxon>Discinaceae</taxon>
        <taxon>Discina</taxon>
    </lineage>
</organism>
<feature type="transmembrane region" description="Helical" evidence="1">
    <location>
        <begin position="79"/>
        <end position="101"/>
    </location>
</feature>
<gene>
    <name evidence="2" type="ORF">Q9L58_010974</name>
</gene>
<feature type="transmembrane region" description="Helical" evidence="1">
    <location>
        <begin position="207"/>
        <end position="224"/>
    </location>
</feature>
<keyword evidence="1" id="KW-0472">Membrane</keyword>
<evidence type="ECO:0000256" key="1">
    <source>
        <dbReference type="SAM" id="Phobius"/>
    </source>
</evidence>
<feature type="transmembrane region" description="Helical" evidence="1">
    <location>
        <begin position="56"/>
        <end position="73"/>
    </location>
</feature>
<keyword evidence="3" id="KW-1185">Reference proteome</keyword>
<keyword evidence="1" id="KW-1133">Transmembrane helix</keyword>
<reference evidence="2 3" key="1">
    <citation type="submission" date="2024-02" db="EMBL/GenBank/DDBJ databases">
        <title>Discinaceae phylogenomics.</title>
        <authorList>
            <person name="Dirks A.C."/>
            <person name="James T.Y."/>
        </authorList>
    </citation>
    <scope>NUCLEOTIDE SEQUENCE [LARGE SCALE GENOMIC DNA]</scope>
    <source>
        <strain evidence="2 3">ACD0624</strain>
    </source>
</reference>
<evidence type="ECO:0000313" key="2">
    <source>
        <dbReference type="EMBL" id="KAL0630180.1"/>
    </source>
</evidence>
<feature type="transmembrane region" description="Helical" evidence="1">
    <location>
        <begin position="30"/>
        <end position="49"/>
    </location>
</feature>